<evidence type="ECO:0000313" key="1">
    <source>
        <dbReference type="EMBL" id="RWX44823.1"/>
    </source>
</evidence>
<dbReference type="Gene3D" id="3.90.650.10">
    <property type="entry name" value="PurM-like C-terminal domain"/>
    <property type="match status" value="1"/>
</dbReference>
<keyword evidence="1" id="KW-0436">Ligase</keyword>
<dbReference type="SUPFAM" id="SSF56042">
    <property type="entry name" value="PurM C-terminal domain-like"/>
    <property type="match status" value="1"/>
</dbReference>
<sequence length="111" mass="11953">GLITTVLEMAFAGNCGLELALTGEAEAIPFLFNEELGLVLECRLDELDHVQEILAAAEVDNILLGNSTVKKQIRIQYNGDLVLDEDMRVLRSGMGGDQLSAGTPPDEPGLR</sequence>
<accession>A0A3S3U8V7</accession>
<feature type="non-terminal residue" evidence="1">
    <location>
        <position position="1"/>
    </location>
</feature>
<dbReference type="EMBL" id="MTKP01000359">
    <property type="protein sequence ID" value="RWX44823.1"/>
    <property type="molecule type" value="Genomic_DNA"/>
</dbReference>
<keyword evidence="2" id="KW-1185">Reference proteome</keyword>
<dbReference type="AlphaFoldDB" id="A0A3S3U8V7"/>
<dbReference type="GO" id="GO:0004642">
    <property type="term" value="F:phosphoribosylformylglycinamidine synthase activity"/>
    <property type="evidence" value="ECO:0007669"/>
    <property type="project" value="UniProtKB-EC"/>
</dbReference>
<protein>
    <submittedName>
        <fullName evidence="1">AIR synthase related protein, C-terminal domain</fullName>
        <ecNumber evidence="1">6.3.5.3</ecNumber>
    </submittedName>
</protein>
<dbReference type="EC" id="6.3.5.3" evidence="1"/>
<proteinExistence type="predicted"/>
<comment type="caution">
    <text evidence="1">The sequence shown here is derived from an EMBL/GenBank/DDBJ whole genome shotgun (WGS) entry which is preliminary data.</text>
</comment>
<dbReference type="GO" id="GO:0006164">
    <property type="term" value="P:purine nucleotide biosynthetic process"/>
    <property type="evidence" value="ECO:0007669"/>
    <property type="project" value="TreeGrafter"/>
</dbReference>
<dbReference type="InterPro" id="IPR036676">
    <property type="entry name" value="PurM-like_C_sf"/>
</dbReference>
<dbReference type="Proteomes" id="UP000288086">
    <property type="component" value="Unassembled WGS sequence"/>
</dbReference>
<evidence type="ECO:0000313" key="2">
    <source>
        <dbReference type="Proteomes" id="UP000288086"/>
    </source>
</evidence>
<dbReference type="PANTHER" id="PTHR10099:SF1">
    <property type="entry name" value="PHOSPHORIBOSYLFORMYLGLYCINAMIDINE SYNTHASE"/>
    <property type="match status" value="1"/>
</dbReference>
<dbReference type="PANTHER" id="PTHR10099">
    <property type="entry name" value="PHOSPHORIBOSYLFORMYLGLYCINAMIDINE SYNTHASE"/>
    <property type="match status" value="1"/>
</dbReference>
<gene>
    <name evidence="1" type="ORF">VT98_13592</name>
</gene>
<reference evidence="1 2" key="1">
    <citation type="submission" date="2017-01" db="EMBL/GenBank/DDBJ databases">
        <title>The cable genome- insights into the physiology and evolution of filamentous bacteria capable of sulfide oxidation via long distance electron transfer.</title>
        <authorList>
            <person name="Schreiber L."/>
            <person name="Bjerg J.T."/>
            <person name="Boggild A."/>
            <person name="Van De Vossenberg J."/>
            <person name="Meysman F."/>
            <person name="Nielsen L.P."/>
            <person name="Schramm A."/>
            <person name="Kjeldsen K.U."/>
        </authorList>
    </citation>
    <scope>NUCLEOTIDE SEQUENCE [LARGE SCALE GENOMIC DNA]</scope>
    <source>
        <strain evidence="1">A1</strain>
    </source>
</reference>
<organism evidence="1 2">
    <name type="scientific">Candidatus Electrothrix communis</name>
    <dbReference type="NCBI Taxonomy" id="1859133"/>
    <lineage>
        <taxon>Bacteria</taxon>
        <taxon>Pseudomonadati</taxon>
        <taxon>Thermodesulfobacteriota</taxon>
        <taxon>Desulfobulbia</taxon>
        <taxon>Desulfobulbales</taxon>
        <taxon>Desulfobulbaceae</taxon>
        <taxon>Candidatus Electrothrix</taxon>
    </lineage>
</organism>
<name>A0A3S3U8V7_9BACT</name>
<dbReference type="GO" id="GO:0005737">
    <property type="term" value="C:cytoplasm"/>
    <property type="evidence" value="ECO:0007669"/>
    <property type="project" value="TreeGrafter"/>
</dbReference>